<proteinExistence type="inferred from homology"/>
<organism evidence="10 11">
    <name type="scientific">Motilibacter peucedani</name>
    <dbReference type="NCBI Taxonomy" id="598650"/>
    <lineage>
        <taxon>Bacteria</taxon>
        <taxon>Bacillati</taxon>
        <taxon>Actinomycetota</taxon>
        <taxon>Actinomycetes</taxon>
        <taxon>Motilibacterales</taxon>
        <taxon>Motilibacteraceae</taxon>
        <taxon>Motilibacter</taxon>
    </lineage>
</organism>
<evidence type="ECO:0000259" key="8">
    <source>
        <dbReference type="Pfam" id="PF02601"/>
    </source>
</evidence>
<dbReference type="HAMAP" id="MF_00378">
    <property type="entry name" value="Exonuc_7_L"/>
    <property type="match status" value="1"/>
</dbReference>
<evidence type="ECO:0000256" key="5">
    <source>
        <dbReference type="HAMAP-Rule" id="MF_00378"/>
    </source>
</evidence>
<keyword evidence="11" id="KW-1185">Reference proteome</keyword>
<dbReference type="GO" id="GO:0009318">
    <property type="term" value="C:exodeoxyribonuclease VII complex"/>
    <property type="evidence" value="ECO:0007669"/>
    <property type="project" value="UniProtKB-UniRule"/>
</dbReference>
<comment type="subunit">
    <text evidence="5">Heterooligomer composed of large and small subunits.</text>
</comment>
<feature type="domain" description="OB-fold nucleic acid binding" evidence="9">
    <location>
        <begin position="28"/>
        <end position="120"/>
    </location>
</feature>
<comment type="subcellular location">
    <subcellularLocation>
        <location evidence="5 6">Cytoplasm</location>
    </subcellularLocation>
</comment>
<dbReference type="Proteomes" id="UP000281955">
    <property type="component" value="Unassembled WGS sequence"/>
</dbReference>
<dbReference type="RefSeq" id="WP_407938210.1">
    <property type="nucleotide sequence ID" value="NZ_RBWV01000013.1"/>
</dbReference>
<evidence type="ECO:0000256" key="4">
    <source>
        <dbReference type="ARBA" id="ARBA00022839"/>
    </source>
</evidence>
<feature type="domain" description="Exonuclease VII large subunit C-terminal" evidence="8">
    <location>
        <begin position="144"/>
        <end position="362"/>
    </location>
</feature>
<comment type="catalytic activity">
    <reaction evidence="5 6">
        <text>Exonucleolytic cleavage in either 5'- to 3'- or 3'- to 5'-direction to yield nucleoside 5'-phosphates.</text>
        <dbReference type="EC" id="3.1.11.6"/>
    </reaction>
</comment>
<keyword evidence="2 5" id="KW-0540">Nuclease</keyword>
<reference evidence="10 11" key="1">
    <citation type="submission" date="2018-10" db="EMBL/GenBank/DDBJ databases">
        <title>Genomic Encyclopedia of Archaeal and Bacterial Type Strains, Phase II (KMG-II): from individual species to whole genera.</title>
        <authorList>
            <person name="Goeker M."/>
        </authorList>
    </citation>
    <scope>NUCLEOTIDE SEQUENCE [LARGE SCALE GENOMIC DNA]</scope>
    <source>
        <strain evidence="10 11">RP-AC37</strain>
    </source>
</reference>
<evidence type="ECO:0000256" key="1">
    <source>
        <dbReference type="ARBA" id="ARBA00022490"/>
    </source>
</evidence>
<comment type="function">
    <text evidence="5">Bidirectionally degrades single-stranded DNA into large acid-insoluble oligonucleotides, which are then degraded further into small acid-soluble oligonucleotides.</text>
</comment>
<evidence type="ECO:0000256" key="6">
    <source>
        <dbReference type="RuleBase" id="RU004355"/>
    </source>
</evidence>
<keyword evidence="4 5" id="KW-0269">Exonuclease</keyword>
<name>A0A420XM93_9ACTN</name>
<dbReference type="EC" id="3.1.11.6" evidence="5"/>
<dbReference type="InterPro" id="IPR003753">
    <property type="entry name" value="Exonuc_VII_L"/>
</dbReference>
<feature type="region of interest" description="Disordered" evidence="7">
    <location>
        <begin position="1"/>
        <end position="22"/>
    </location>
</feature>
<dbReference type="GO" id="GO:0005737">
    <property type="term" value="C:cytoplasm"/>
    <property type="evidence" value="ECO:0007669"/>
    <property type="project" value="UniProtKB-SubCell"/>
</dbReference>
<evidence type="ECO:0000256" key="3">
    <source>
        <dbReference type="ARBA" id="ARBA00022801"/>
    </source>
</evidence>
<dbReference type="PANTHER" id="PTHR30008:SF0">
    <property type="entry name" value="EXODEOXYRIBONUCLEASE 7 LARGE SUBUNIT"/>
    <property type="match status" value="1"/>
</dbReference>
<protein>
    <recommendedName>
        <fullName evidence="5">Exodeoxyribonuclease 7 large subunit</fullName>
        <ecNumber evidence="5">3.1.11.6</ecNumber>
    </recommendedName>
    <alternativeName>
        <fullName evidence="5">Exodeoxyribonuclease VII large subunit</fullName>
        <shortName evidence="5">Exonuclease VII large subunit</shortName>
    </alternativeName>
</protein>
<dbReference type="InterPro" id="IPR020579">
    <property type="entry name" value="Exonuc_VII_lsu_C"/>
</dbReference>
<comment type="caution">
    <text evidence="10">The sequence shown here is derived from an EMBL/GenBank/DDBJ whole genome shotgun (WGS) entry which is preliminary data.</text>
</comment>
<dbReference type="Pfam" id="PF13742">
    <property type="entry name" value="tRNA_anti_2"/>
    <property type="match status" value="1"/>
</dbReference>
<dbReference type="Pfam" id="PF02601">
    <property type="entry name" value="Exonuc_VII_L"/>
    <property type="match status" value="1"/>
</dbReference>
<dbReference type="InParanoid" id="A0A420XM93"/>
<keyword evidence="3 5" id="KW-0378">Hydrolase</keyword>
<keyword evidence="1 5" id="KW-0963">Cytoplasm</keyword>
<dbReference type="PANTHER" id="PTHR30008">
    <property type="entry name" value="EXODEOXYRIBONUCLEASE 7 LARGE SUBUNIT"/>
    <property type="match status" value="1"/>
</dbReference>
<dbReference type="GO" id="GO:0008855">
    <property type="term" value="F:exodeoxyribonuclease VII activity"/>
    <property type="evidence" value="ECO:0007669"/>
    <property type="project" value="UniProtKB-UniRule"/>
</dbReference>
<evidence type="ECO:0000259" key="9">
    <source>
        <dbReference type="Pfam" id="PF13742"/>
    </source>
</evidence>
<gene>
    <name evidence="5" type="primary">xseA</name>
    <name evidence="10" type="ORF">CLV35_2644</name>
</gene>
<evidence type="ECO:0000256" key="2">
    <source>
        <dbReference type="ARBA" id="ARBA00022722"/>
    </source>
</evidence>
<evidence type="ECO:0000313" key="10">
    <source>
        <dbReference type="EMBL" id="RKS72400.1"/>
    </source>
</evidence>
<accession>A0A420XM93</accession>
<dbReference type="EMBL" id="RBWV01000013">
    <property type="protein sequence ID" value="RKS72400.1"/>
    <property type="molecule type" value="Genomic_DNA"/>
</dbReference>
<sequence>MACTTLRAPPHSLLGVPPDSSAEAPWPVRRVSQGLSQWIGRMGWVWVEGQLTQCVRRPGTRTAFLTLRDTAADMSLQVTCPVDLLDSVSPPLREGAQVVVHARPSFWPARGSLSLAADDLRPVGIGALLARLEELKRVLAAEGLFDPRRKKPLPFLPHSVGLVCGRASAAERDVVENARRRWPAVQFEVREVAVQGPSAVPEVVEALRALDRDRSVDVIVLARGGGAVEDLLAFSNEALVRAVAECLTPVVSAIGHEVDSPLVDLAADVRASTPTDAAKLVVPDLAEEVARLAALRQRASAAVAGRVAREQAQLDALRSRPLLADPHRLVEGHEQALADLRTRTKRSLLHRLDRAQDEIAHALARTQALSPLATLERGYAVVQRRDDGAVVRDPADAVPGTSLRIRVAAGELGAEVADVTAPRTGGTASEV</sequence>
<dbReference type="AlphaFoldDB" id="A0A420XM93"/>
<dbReference type="GO" id="GO:0006308">
    <property type="term" value="P:DNA catabolic process"/>
    <property type="evidence" value="ECO:0007669"/>
    <property type="project" value="UniProtKB-UniRule"/>
</dbReference>
<dbReference type="NCBIfam" id="TIGR00237">
    <property type="entry name" value="xseA"/>
    <property type="match status" value="1"/>
</dbReference>
<dbReference type="InterPro" id="IPR025824">
    <property type="entry name" value="OB-fold_nuc-bd_dom"/>
</dbReference>
<comment type="similarity">
    <text evidence="5 6">Belongs to the XseA family.</text>
</comment>
<dbReference type="GO" id="GO:0003676">
    <property type="term" value="F:nucleic acid binding"/>
    <property type="evidence" value="ECO:0007669"/>
    <property type="project" value="InterPro"/>
</dbReference>
<evidence type="ECO:0000256" key="7">
    <source>
        <dbReference type="SAM" id="MobiDB-lite"/>
    </source>
</evidence>
<dbReference type="CDD" id="cd04489">
    <property type="entry name" value="ExoVII_LU_OBF"/>
    <property type="match status" value="1"/>
</dbReference>
<dbReference type="FunCoup" id="A0A420XM93">
    <property type="interactions" value="97"/>
</dbReference>
<evidence type="ECO:0000313" key="11">
    <source>
        <dbReference type="Proteomes" id="UP000281955"/>
    </source>
</evidence>